<dbReference type="Pfam" id="PF13855">
    <property type="entry name" value="LRR_8"/>
    <property type="match status" value="1"/>
</dbReference>
<dbReference type="GO" id="GO:0008528">
    <property type="term" value="F:G protein-coupled peptide receptor activity"/>
    <property type="evidence" value="ECO:0007669"/>
    <property type="project" value="TreeGrafter"/>
</dbReference>
<dbReference type="InterPro" id="IPR032675">
    <property type="entry name" value="LRR_dom_sf"/>
</dbReference>
<dbReference type="PROSITE" id="PS50262">
    <property type="entry name" value="G_PROTEIN_RECEP_F1_2"/>
    <property type="match status" value="1"/>
</dbReference>
<evidence type="ECO:0000256" key="4">
    <source>
        <dbReference type="ARBA" id="ARBA00022692"/>
    </source>
</evidence>
<dbReference type="InterPro" id="IPR001611">
    <property type="entry name" value="Leu-rich_rpt"/>
</dbReference>
<feature type="transmembrane region" description="Helical" evidence="11">
    <location>
        <begin position="604"/>
        <end position="629"/>
    </location>
</feature>
<evidence type="ECO:0000256" key="9">
    <source>
        <dbReference type="ARBA" id="ARBA00023170"/>
    </source>
</evidence>
<dbReference type="PRINTS" id="PR00237">
    <property type="entry name" value="GPCRRHODOPSN"/>
</dbReference>
<dbReference type="GO" id="GO:0016500">
    <property type="term" value="F:protein-hormone receptor activity"/>
    <property type="evidence" value="ECO:0007669"/>
    <property type="project" value="InterPro"/>
</dbReference>
<evidence type="ECO:0000256" key="1">
    <source>
        <dbReference type="ARBA" id="ARBA00004651"/>
    </source>
</evidence>
<feature type="transmembrane region" description="Helical" evidence="11">
    <location>
        <begin position="685"/>
        <end position="704"/>
    </location>
</feature>
<dbReference type="PANTHER" id="PTHR24372">
    <property type="entry name" value="GLYCOPROTEIN HORMONE RECEPTOR"/>
    <property type="match status" value="1"/>
</dbReference>
<dbReference type="GO" id="GO:0007189">
    <property type="term" value="P:adenylate cyclase-activating G protein-coupled receptor signaling pathway"/>
    <property type="evidence" value="ECO:0007669"/>
    <property type="project" value="TreeGrafter"/>
</dbReference>
<dbReference type="InterPro" id="IPR000276">
    <property type="entry name" value="GPCR_Rhodpsn"/>
</dbReference>
<reference evidence="13 14" key="1">
    <citation type="submission" date="2015-01" db="EMBL/GenBank/DDBJ databases">
        <title>Evolution of Trichinella species and genotypes.</title>
        <authorList>
            <person name="Korhonen P.K."/>
            <person name="Edoardo P."/>
            <person name="Giuseppe L.R."/>
            <person name="Gasser R.B."/>
        </authorList>
    </citation>
    <scope>NUCLEOTIDE SEQUENCE [LARGE SCALE GENOMIC DNA]</scope>
    <source>
        <strain evidence="13">ISS2496</strain>
    </source>
</reference>
<keyword evidence="3" id="KW-0433">Leucine-rich repeat</keyword>
<evidence type="ECO:0000256" key="2">
    <source>
        <dbReference type="ARBA" id="ARBA00022475"/>
    </source>
</evidence>
<dbReference type="AlphaFoldDB" id="A0A0V0Z891"/>
<name>A0A0V0Z891_9BILA</name>
<dbReference type="SUPFAM" id="SSF52058">
    <property type="entry name" value="L domain-like"/>
    <property type="match status" value="1"/>
</dbReference>
<keyword evidence="5" id="KW-0677">Repeat</keyword>
<evidence type="ECO:0000256" key="6">
    <source>
        <dbReference type="ARBA" id="ARBA00022989"/>
    </source>
</evidence>
<keyword evidence="14" id="KW-1185">Reference proteome</keyword>
<protein>
    <submittedName>
        <fullName evidence="13">Follicle-stimulating hormone receptor</fullName>
    </submittedName>
</protein>
<evidence type="ECO:0000256" key="3">
    <source>
        <dbReference type="ARBA" id="ARBA00022614"/>
    </source>
</evidence>
<evidence type="ECO:0000256" key="8">
    <source>
        <dbReference type="ARBA" id="ARBA00023136"/>
    </source>
</evidence>
<feature type="domain" description="G-protein coupled receptors family 1 profile" evidence="12">
    <location>
        <begin position="453"/>
        <end position="702"/>
    </location>
</feature>
<evidence type="ECO:0000256" key="5">
    <source>
        <dbReference type="ARBA" id="ARBA00022737"/>
    </source>
</evidence>
<dbReference type="Pfam" id="PF00001">
    <property type="entry name" value="7tm_1"/>
    <property type="match status" value="1"/>
</dbReference>
<dbReference type="GO" id="GO:0005886">
    <property type="term" value="C:plasma membrane"/>
    <property type="evidence" value="ECO:0007669"/>
    <property type="project" value="UniProtKB-SubCell"/>
</dbReference>
<dbReference type="SUPFAM" id="SSF81321">
    <property type="entry name" value="Family A G protein-coupled receptor-like"/>
    <property type="match status" value="1"/>
</dbReference>
<accession>A0A0V0Z891</accession>
<keyword evidence="6 11" id="KW-1133">Transmembrane helix</keyword>
<evidence type="ECO:0000313" key="13">
    <source>
        <dbReference type="EMBL" id="KRY08298.1"/>
    </source>
</evidence>
<keyword evidence="7" id="KW-0297">G-protein coupled receptor</keyword>
<keyword evidence="4 11" id="KW-0812">Transmembrane</keyword>
<keyword evidence="8 11" id="KW-0472">Membrane</keyword>
<dbReference type="Proteomes" id="UP000054783">
    <property type="component" value="Unassembled WGS sequence"/>
</dbReference>
<dbReference type="STRING" id="990121.A0A0V0Z891"/>
<proteinExistence type="predicted"/>
<dbReference type="Gene3D" id="3.80.10.10">
    <property type="entry name" value="Ribonuclease Inhibitor"/>
    <property type="match status" value="1"/>
</dbReference>
<dbReference type="PANTHER" id="PTHR24372:SF74">
    <property type="entry name" value="LP13728P"/>
    <property type="match status" value="1"/>
</dbReference>
<feature type="transmembrane region" description="Helical" evidence="11">
    <location>
        <begin position="566"/>
        <end position="584"/>
    </location>
</feature>
<dbReference type="InterPro" id="IPR017452">
    <property type="entry name" value="GPCR_Rhodpsn_7TM"/>
</dbReference>
<organism evidence="13 14">
    <name type="scientific">Trichinella patagoniensis</name>
    <dbReference type="NCBI Taxonomy" id="990121"/>
    <lineage>
        <taxon>Eukaryota</taxon>
        <taxon>Metazoa</taxon>
        <taxon>Ecdysozoa</taxon>
        <taxon>Nematoda</taxon>
        <taxon>Enoplea</taxon>
        <taxon>Dorylaimia</taxon>
        <taxon>Trichinellida</taxon>
        <taxon>Trichinellidae</taxon>
        <taxon>Trichinella</taxon>
    </lineage>
</organism>
<dbReference type="GO" id="GO:0009755">
    <property type="term" value="P:hormone-mediated signaling pathway"/>
    <property type="evidence" value="ECO:0007669"/>
    <property type="project" value="TreeGrafter"/>
</dbReference>
<sequence length="767" mass="87005">MCEMQLLVAALKPTARSSIAQYIASLSDFDGISNQAAYQDCSCYKIENHSSHCHCQGDTVKRIPENFDANLKKLLANHFHNYIELRISLKINCRTLANVSIKSITVDDLHKYKLLQEFSLVGSNYLTHVDANAFSVFKFLRRLRINDCPNLRKIDNQIILCNISCILSINLKNNALEEVPKLTQGFAFSHWQSLPSIELSFNNIKIIDAERLSNLSLITLDLSYNKIDHVVGDAFKNSRVNILKLNNNPIIHFSAQTFALMKELKQLDLSNTMLKSLPSDGFETVQVINLERIPSLKQLPSIFSFPNLRIAKFTYAHHCCPFQIVKREIYKDNVFKFSKHPIKLLRSSSSSVQKASISKRSKSITIYNSSWGSQSKFQETPNSTKGPKKTRKIIKWFKQPAYMNICIREELLNTLEMIECSPNPDALNPCEDVAGTMLVRIFIWIVGLGTIFANFFVLLWFFTHRGGLYVGVTTFFMTNLAIADLCMGIYLVILAVQDAKTAGSYYNSAVDWQTGSGCKMAGFFTIFSSELSVVTMVLISLEIWYNTRSSFYGFKFQLKAAFGAELFAWCIAVIFATLPIFNVNTYAATSICLPVKSDTLPERIYLIALLTFNAVAFFYITFNYIHTYLMVSGVGWPKLHTQDWKMARKLAILIATNFLCWAPVILFGLSAAFGCSLISISQMKYLLVLVYPINSMANPFLYAFSTGHGRRWSELRRTFHHRCVGKQKRRLGSRSSDSTTSTLSQAQVLKEFGKNPKHNKHSIHCFL</sequence>
<comment type="caution">
    <text evidence="13">The sequence shown here is derived from an EMBL/GenBank/DDBJ whole genome shotgun (WGS) entry which is preliminary data.</text>
</comment>
<dbReference type="InterPro" id="IPR002131">
    <property type="entry name" value="Gphrmn_rcpt_fam"/>
</dbReference>
<dbReference type="InterPro" id="IPR003591">
    <property type="entry name" value="Leu-rich_rpt_typical-subtyp"/>
</dbReference>
<evidence type="ECO:0000259" key="12">
    <source>
        <dbReference type="PROSITE" id="PS50262"/>
    </source>
</evidence>
<dbReference type="OrthoDB" id="5981530at2759"/>
<dbReference type="PRINTS" id="PR00373">
    <property type="entry name" value="GLYCHORMONER"/>
</dbReference>
<feature type="transmembrane region" description="Helical" evidence="11">
    <location>
        <begin position="469"/>
        <end position="496"/>
    </location>
</feature>
<evidence type="ECO:0000256" key="11">
    <source>
        <dbReference type="SAM" id="Phobius"/>
    </source>
</evidence>
<feature type="transmembrane region" description="Helical" evidence="11">
    <location>
        <begin position="650"/>
        <end position="673"/>
    </location>
</feature>
<evidence type="ECO:0000313" key="14">
    <source>
        <dbReference type="Proteomes" id="UP000054783"/>
    </source>
</evidence>
<keyword evidence="2" id="KW-1003">Cell membrane</keyword>
<dbReference type="SMART" id="SM00369">
    <property type="entry name" value="LRR_TYP"/>
    <property type="match status" value="2"/>
</dbReference>
<keyword evidence="10" id="KW-0807">Transducer</keyword>
<dbReference type="EMBL" id="JYDQ01000344">
    <property type="protein sequence ID" value="KRY08298.1"/>
    <property type="molecule type" value="Genomic_DNA"/>
</dbReference>
<comment type="subcellular location">
    <subcellularLocation>
        <location evidence="1">Cell membrane</location>
        <topology evidence="1">Multi-pass membrane protein</topology>
    </subcellularLocation>
</comment>
<evidence type="ECO:0000256" key="7">
    <source>
        <dbReference type="ARBA" id="ARBA00023040"/>
    </source>
</evidence>
<gene>
    <name evidence="13" type="primary">FSHR</name>
    <name evidence="13" type="ORF">T12_3338</name>
</gene>
<evidence type="ECO:0000256" key="10">
    <source>
        <dbReference type="ARBA" id="ARBA00023224"/>
    </source>
</evidence>
<dbReference type="Gene3D" id="1.20.1070.10">
    <property type="entry name" value="Rhodopsin 7-helix transmembrane proteins"/>
    <property type="match status" value="1"/>
</dbReference>
<feature type="transmembrane region" description="Helical" evidence="11">
    <location>
        <begin position="521"/>
        <end position="545"/>
    </location>
</feature>
<dbReference type="PROSITE" id="PS51450">
    <property type="entry name" value="LRR"/>
    <property type="match status" value="1"/>
</dbReference>
<feature type="transmembrane region" description="Helical" evidence="11">
    <location>
        <begin position="441"/>
        <end position="462"/>
    </location>
</feature>
<keyword evidence="9 13" id="KW-0675">Receptor</keyword>